<evidence type="ECO:0000259" key="9">
    <source>
        <dbReference type="PROSITE" id="PS50893"/>
    </source>
</evidence>
<feature type="compositionally biased region" description="Pro residues" evidence="8">
    <location>
        <begin position="209"/>
        <end position="226"/>
    </location>
</feature>
<name>A0A7W9MGC1_9ACTN</name>
<keyword evidence="11" id="KW-1185">Reference proteome</keyword>
<evidence type="ECO:0000256" key="5">
    <source>
        <dbReference type="ARBA" id="ARBA00022840"/>
    </source>
</evidence>
<evidence type="ECO:0000256" key="4">
    <source>
        <dbReference type="ARBA" id="ARBA00022741"/>
    </source>
</evidence>
<comment type="caution">
    <text evidence="10">The sequence shown here is derived from an EMBL/GenBank/DDBJ whole genome shotgun (WGS) entry which is preliminary data.</text>
</comment>
<protein>
    <submittedName>
        <fullName evidence="10">ABC-type branched-subunit amino acid transport system ATPase component</fullName>
    </submittedName>
</protein>
<sequence>MYDGVEVRATGLSLRGEHGWAYRDVTVAAAPGSLTAVTGQAGSGRTSLLLTLAGRMKPTSGTLTVGGATTPRVIRRLAALGLVDGVNDLDAALSVREHVRERTPSPPWNRHRSERAEAAFALADLDLSPGDRTLARHLGRERRIRLGIALALLDRPGLLVLDNVDTGLSRDRRAALTATLRDLAGRGLTVVLSCIESDLPEQVRLPSPDAGPPHPTPDTEPPGPDADPPHSSPDAGPPLRVPGARPGPPGPEETEPGHGADDRDGKRRDDRDEGGGR</sequence>
<keyword evidence="2" id="KW-0813">Transport</keyword>
<feature type="region of interest" description="Disordered" evidence="8">
    <location>
        <begin position="202"/>
        <end position="277"/>
    </location>
</feature>
<dbReference type="Pfam" id="PF00005">
    <property type="entry name" value="ABC_tran"/>
    <property type="match status" value="1"/>
</dbReference>
<dbReference type="GO" id="GO:0016887">
    <property type="term" value="F:ATP hydrolysis activity"/>
    <property type="evidence" value="ECO:0007669"/>
    <property type="project" value="InterPro"/>
</dbReference>
<dbReference type="GO" id="GO:0042626">
    <property type="term" value="F:ATPase-coupled transmembrane transporter activity"/>
    <property type="evidence" value="ECO:0007669"/>
    <property type="project" value="TreeGrafter"/>
</dbReference>
<evidence type="ECO:0000256" key="3">
    <source>
        <dbReference type="ARBA" id="ARBA00022692"/>
    </source>
</evidence>
<keyword evidence="7" id="KW-0472">Membrane</keyword>
<comment type="subcellular location">
    <subcellularLocation>
        <location evidence="1">Membrane</location>
        <topology evidence="1">Multi-pass membrane protein</topology>
    </subcellularLocation>
</comment>
<dbReference type="RefSeq" id="WP_184538914.1">
    <property type="nucleotide sequence ID" value="NZ_JACHMP010000001.1"/>
</dbReference>
<dbReference type="InterPro" id="IPR050352">
    <property type="entry name" value="ABCG_transporters"/>
</dbReference>
<dbReference type="EMBL" id="JACHMP010000001">
    <property type="protein sequence ID" value="MBB5819208.1"/>
    <property type="molecule type" value="Genomic_DNA"/>
</dbReference>
<reference evidence="10 11" key="1">
    <citation type="submission" date="2020-08" db="EMBL/GenBank/DDBJ databases">
        <title>Sequencing the genomes of 1000 actinobacteria strains.</title>
        <authorList>
            <person name="Klenk H.-P."/>
        </authorList>
    </citation>
    <scope>NUCLEOTIDE SEQUENCE [LARGE SCALE GENOMIC DNA]</scope>
    <source>
        <strain evidence="10 11">DSM 46887</strain>
    </source>
</reference>
<proteinExistence type="predicted"/>
<accession>A0A7W9MGC1</accession>
<keyword evidence="6" id="KW-1133">Transmembrane helix</keyword>
<organism evidence="10 11">
    <name type="scientific">Streptosporangium becharense</name>
    <dbReference type="NCBI Taxonomy" id="1816182"/>
    <lineage>
        <taxon>Bacteria</taxon>
        <taxon>Bacillati</taxon>
        <taxon>Actinomycetota</taxon>
        <taxon>Actinomycetes</taxon>
        <taxon>Streptosporangiales</taxon>
        <taxon>Streptosporangiaceae</taxon>
        <taxon>Streptosporangium</taxon>
    </lineage>
</organism>
<dbReference type="GO" id="GO:0005524">
    <property type="term" value="F:ATP binding"/>
    <property type="evidence" value="ECO:0007669"/>
    <property type="project" value="UniProtKB-KW"/>
</dbReference>
<dbReference type="InterPro" id="IPR027417">
    <property type="entry name" value="P-loop_NTPase"/>
</dbReference>
<dbReference type="GO" id="GO:0016020">
    <property type="term" value="C:membrane"/>
    <property type="evidence" value="ECO:0007669"/>
    <property type="project" value="UniProtKB-SubCell"/>
</dbReference>
<dbReference type="PROSITE" id="PS50893">
    <property type="entry name" value="ABC_TRANSPORTER_2"/>
    <property type="match status" value="1"/>
</dbReference>
<dbReference type="SUPFAM" id="SSF52540">
    <property type="entry name" value="P-loop containing nucleoside triphosphate hydrolases"/>
    <property type="match status" value="1"/>
</dbReference>
<dbReference type="Proteomes" id="UP000540685">
    <property type="component" value="Unassembled WGS sequence"/>
</dbReference>
<evidence type="ECO:0000256" key="2">
    <source>
        <dbReference type="ARBA" id="ARBA00022448"/>
    </source>
</evidence>
<dbReference type="InterPro" id="IPR003593">
    <property type="entry name" value="AAA+_ATPase"/>
</dbReference>
<evidence type="ECO:0000256" key="1">
    <source>
        <dbReference type="ARBA" id="ARBA00004141"/>
    </source>
</evidence>
<dbReference type="AlphaFoldDB" id="A0A7W9MGC1"/>
<feature type="domain" description="ABC transporter" evidence="9">
    <location>
        <begin position="7"/>
        <end position="235"/>
    </location>
</feature>
<evidence type="ECO:0000256" key="8">
    <source>
        <dbReference type="SAM" id="MobiDB-lite"/>
    </source>
</evidence>
<keyword evidence="4" id="KW-0547">Nucleotide-binding</keyword>
<keyword evidence="3" id="KW-0812">Transmembrane</keyword>
<dbReference type="PANTHER" id="PTHR48041:SF139">
    <property type="entry name" value="PROTEIN SCARLET"/>
    <property type="match status" value="1"/>
</dbReference>
<feature type="compositionally biased region" description="Basic and acidic residues" evidence="8">
    <location>
        <begin position="255"/>
        <end position="277"/>
    </location>
</feature>
<gene>
    <name evidence="10" type="ORF">F4562_002270</name>
</gene>
<evidence type="ECO:0000313" key="11">
    <source>
        <dbReference type="Proteomes" id="UP000540685"/>
    </source>
</evidence>
<evidence type="ECO:0000313" key="10">
    <source>
        <dbReference type="EMBL" id="MBB5819208.1"/>
    </source>
</evidence>
<evidence type="ECO:0000256" key="6">
    <source>
        <dbReference type="ARBA" id="ARBA00022989"/>
    </source>
</evidence>
<dbReference type="PANTHER" id="PTHR48041">
    <property type="entry name" value="ABC TRANSPORTER G FAMILY MEMBER 28"/>
    <property type="match status" value="1"/>
</dbReference>
<dbReference type="InterPro" id="IPR003439">
    <property type="entry name" value="ABC_transporter-like_ATP-bd"/>
</dbReference>
<evidence type="ECO:0000256" key="7">
    <source>
        <dbReference type="ARBA" id="ARBA00023136"/>
    </source>
</evidence>
<dbReference type="Gene3D" id="3.40.50.300">
    <property type="entry name" value="P-loop containing nucleotide triphosphate hydrolases"/>
    <property type="match status" value="1"/>
</dbReference>
<dbReference type="SMART" id="SM00382">
    <property type="entry name" value="AAA"/>
    <property type="match status" value="1"/>
</dbReference>
<feature type="compositionally biased region" description="Pro residues" evidence="8">
    <location>
        <begin position="235"/>
        <end position="251"/>
    </location>
</feature>
<keyword evidence="5" id="KW-0067">ATP-binding</keyword>